<protein>
    <submittedName>
        <fullName evidence="9">Pimeloyl-CoA dehydrogenase</fullName>
    </submittedName>
</protein>
<evidence type="ECO:0000256" key="4">
    <source>
        <dbReference type="ARBA" id="ARBA00022827"/>
    </source>
</evidence>
<evidence type="ECO:0000256" key="2">
    <source>
        <dbReference type="ARBA" id="ARBA00009347"/>
    </source>
</evidence>
<dbReference type="InterPro" id="IPR009075">
    <property type="entry name" value="AcylCo_DH/oxidase_C"/>
</dbReference>
<dbReference type="EMBL" id="QPJK01000006">
    <property type="protein sequence ID" value="RCW69594.1"/>
    <property type="molecule type" value="Genomic_DNA"/>
</dbReference>
<dbReference type="InterPro" id="IPR046373">
    <property type="entry name" value="Acyl-CoA_Oxase/DH_mid-dom_sf"/>
</dbReference>
<dbReference type="InterPro" id="IPR036250">
    <property type="entry name" value="AcylCo_DH-like_C"/>
</dbReference>
<feature type="domain" description="Acyl-CoA dehydrogenase/oxidase N-terminal" evidence="8">
    <location>
        <begin position="8"/>
        <end position="119"/>
    </location>
</feature>
<dbReference type="Pfam" id="PF02771">
    <property type="entry name" value="Acyl-CoA_dh_N"/>
    <property type="match status" value="1"/>
</dbReference>
<dbReference type="SUPFAM" id="SSF56645">
    <property type="entry name" value="Acyl-CoA dehydrogenase NM domain-like"/>
    <property type="match status" value="1"/>
</dbReference>
<evidence type="ECO:0000313" key="9">
    <source>
        <dbReference type="EMBL" id="RCW69594.1"/>
    </source>
</evidence>
<comment type="similarity">
    <text evidence="2">Belongs to the acyl-CoA dehydrogenase family.</text>
</comment>
<keyword evidence="5" id="KW-0560">Oxidoreductase</keyword>
<keyword evidence="4" id="KW-0274">FAD</keyword>
<dbReference type="GO" id="GO:0050660">
    <property type="term" value="F:flavin adenine dinucleotide binding"/>
    <property type="evidence" value="ECO:0007669"/>
    <property type="project" value="InterPro"/>
</dbReference>
<dbReference type="Gene3D" id="1.10.540.10">
    <property type="entry name" value="Acyl-CoA dehydrogenase/oxidase, N-terminal domain"/>
    <property type="match status" value="1"/>
</dbReference>
<dbReference type="InterPro" id="IPR013786">
    <property type="entry name" value="AcylCoA_DH/ox_N"/>
</dbReference>
<comment type="cofactor">
    <cofactor evidence="1">
        <name>FAD</name>
        <dbReference type="ChEBI" id="CHEBI:57692"/>
    </cofactor>
</comment>
<organism evidence="9 10">
    <name type="scientific">Pseudorhodoferax soli</name>
    <dbReference type="NCBI Taxonomy" id="545864"/>
    <lineage>
        <taxon>Bacteria</taxon>
        <taxon>Pseudomonadati</taxon>
        <taxon>Pseudomonadota</taxon>
        <taxon>Betaproteobacteria</taxon>
        <taxon>Burkholderiales</taxon>
        <taxon>Comamonadaceae</taxon>
    </lineage>
</organism>
<evidence type="ECO:0000256" key="5">
    <source>
        <dbReference type="ARBA" id="ARBA00023002"/>
    </source>
</evidence>
<dbReference type="OrthoDB" id="9770681at2"/>
<dbReference type="Gene3D" id="1.20.140.10">
    <property type="entry name" value="Butyryl-CoA Dehydrogenase, subunit A, domain 3"/>
    <property type="match status" value="1"/>
</dbReference>
<evidence type="ECO:0000259" key="8">
    <source>
        <dbReference type="Pfam" id="PF02771"/>
    </source>
</evidence>
<dbReference type="SUPFAM" id="SSF47203">
    <property type="entry name" value="Acyl-CoA dehydrogenase C-terminal domain-like"/>
    <property type="match status" value="1"/>
</dbReference>
<evidence type="ECO:0000256" key="1">
    <source>
        <dbReference type="ARBA" id="ARBA00001974"/>
    </source>
</evidence>
<dbReference type="AlphaFoldDB" id="A0A368XU95"/>
<dbReference type="Pfam" id="PF00441">
    <property type="entry name" value="Acyl-CoA_dh_1"/>
    <property type="match status" value="1"/>
</dbReference>
<keyword evidence="3" id="KW-0285">Flavoprotein</keyword>
<accession>A0A368XU95</accession>
<dbReference type="InterPro" id="IPR006091">
    <property type="entry name" value="Acyl-CoA_Oxase/DH_mid-dom"/>
</dbReference>
<dbReference type="PANTHER" id="PTHR43292">
    <property type="entry name" value="ACYL-COA DEHYDROGENASE"/>
    <property type="match status" value="1"/>
</dbReference>
<sequence length="397" mass="43817">MDLQLNPSEAAFRDEVRTFIRERLPADIRARLHRGHPGRKQDIVAWQRILHERGWAAPHWPREYGGAGLGTAERLILVEELQRAAAPHPLPFNVAMLGPVLLRYGTEAQKRFFLPQLARLDLWFCQGFSEPDAGSDLASLRTRAVRDGGDYVVNGQKIWTTSAHHADWIFALVRTEQSAKKQDGISFLLIDMKTPGVSVRPIVSIDGQHHLNEVFFDNARVPVANLVGEEGRGWDCAKYLLASERTNIANVGLCWERLAYAHELAAQTRQGARCLHDDPKLAAELAVLGAEVRALELTNWRFLLDPEIGRKNAGFASVLKLKGSELMQELTALIARIAGPAGLERRAAEDDGGAGDSDAALHPLAAAASRYFFFRAATIYGGSSEVQKDILAKTLLG</sequence>
<keyword evidence="10" id="KW-1185">Reference proteome</keyword>
<name>A0A368XU95_9BURK</name>
<feature type="domain" description="Acyl-CoA dehydrogenase/oxidase C-terminal" evidence="6">
    <location>
        <begin position="231"/>
        <end position="395"/>
    </location>
</feature>
<evidence type="ECO:0000259" key="7">
    <source>
        <dbReference type="Pfam" id="PF02770"/>
    </source>
</evidence>
<proteinExistence type="inferred from homology"/>
<dbReference type="InterPro" id="IPR037069">
    <property type="entry name" value="AcylCoA_DH/ox_N_sf"/>
</dbReference>
<dbReference type="PANTHER" id="PTHR43292:SF3">
    <property type="entry name" value="ACYL-COA DEHYDROGENASE FADE29"/>
    <property type="match status" value="1"/>
</dbReference>
<dbReference type="RefSeq" id="WP_114469977.1">
    <property type="nucleotide sequence ID" value="NZ_QPJK01000006.1"/>
</dbReference>
<dbReference type="FunFam" id="2.40.110.10:FF:000011">
    <property type="entry name" value="Acyl-CoA dehydrogenase FadE34"/>
    <property type="match status" value="1"/>
</dbReference>
<dbReference type="Gene3D" id="2.40.110.10">
    <property type="entry name" value="Butyryl-CoA Dehydrogenase, subunit A, domain 2"/>
    <property type="match status" value="1"/>
</dbReference>
<dbReference type="Proteomes" id="UP000252884">
    <property type="component" value="Unassembled WGS sequence"/>
</dbReference>
<dbReference type="Pfam" id="PF02770">
    <property type="entry name" value="Acyl-CoA_dh_M"/>
    <property type="match status" value="1"/>
</dbReference>
<reference evidence="9 10" key="1">
    <citation type="submission" date="2018-07" db="EMBL/GenBank/DDBJ databases">
        <title>Genomic Encyclopedia of Type Strains, Phase IV (KMG-IV): sequencing the most valuable type-strain genomes for metagenomic binning, comparative biology and taxonomic classification.</title>
        <authorList>
            <person name="Goeker M."/>
        </authorList>
    </citation>
    <scope>NUCLEOTIDE SEQUENCE [LARGE SCALE GENOMIC DNA]</scope>
    <source>
        <strain evidence="9 10">DSM 21634</strain>
    </source>
</reference>
<evidence type="ECO:0000256" key="3">
    <source>
        <dbReference type="ARBA" id="ARBA00022630"/>
    </source>
</evidence>
<dbReference type="GO" id="GO:0005886">
    <property type="term" value="C:plasma membrane"/>
    <property type="evidence" value="ECO:0007669"/>
    <property type="project" value="TreeGrafter"/>
</dbReference>
<evidence type="ECO:0000259" key="6">
    <source>
        <dbReference type="Pfam" id="PF00441"/>
    </source>
</evidence>
<gene>
    <name evidence="9" type="ORF">DES41_106468</name>
</gene>
<dbReference type="InterPro" id="IPR009100">
    <property type="entry name" value="AcylCoA_DH/oxidase_NM_dom_sf"/>
</dbReference>
<comment type="caution">
    <text evidence="9">The sequence shown here is derived from an EMBL/GenBank/DDBJ whole genome shotgun (WGS) entry which is preliminary data.</text>
</comment>
<dbReference type="InterPro" id="IPR052161">
    <property type="entry name" value="Mycobact_Acyl-CoA_DH"/>
</dbReference>
<feature type="domain" description="Acyl-CoA oxidase/dehydrogenase middle" evidence="7">
    <location>
        <begin position="125"/>
        <end position="218"/>
    </location>
</feature>
<evidence type="ECO:0000313" key="10">
    <source>
        <dbReference type="Proteomes" id="UP000252884"/>
    </source>
</evidence>
<dbReference type="GO" id="GO:0016627">
    <property type="term" value="F:oxidoreductase activity, acting on the CH-CH group of donors"/>
    <property type="evidence" value="ECO:0007669"/>
    <property type="project" value="InterPro"/>
</dbReference>